<dbReference type="Proteomes" id="UP000316217">
    <property type="component" value="Unassembled WGS sequence"/>
</dbReference>
<feature type="transmembrane region" description="Helical" evidence="1">
    <location>
        <begin position="222"/>
        <end position="243"/>
    </location>
</feature>
<dbReference type="SUPFAM" id="SSF46785">
    <property type="entry name" value="Winged helix' DNA-binding domain"/>
    <property type="match status" value="1"/>
</dbReference>
<dbReference type="InterPro" id="IPR011991">
    <property type="entry name" value="ArsR-like_HTH"/>
</dbReference>
<evidence type="ECO:0000313" key="3">
    <source>
        <dbReference type="EMBL" id="RZN58191.1"/>
    </source>
</evidence>
<protein>
    <recommendedName>
        <fullName evidence="2">DUF7343 domain-containing protein</fullName>
    </recommendedName>
</protein>
<keyword evidence="1" id="KW-0472">Membrane</keyword>
<keyword evidence="1" id="KW-1133">Transmembrane helix</keyword>
<reference evidence="3 4" key="1">
    <citation type="journal article" date="2019" name="Nat. Microbiol.">
        <title>Wide diversity of methane and short-chain alkane metabolisms in uncultured archaea.</title>
        <authorList>
            <person name="Borrel G."/>
            <person name="Adam P.S."/>
            <person name="McKay L.J."/>
            <person name="Chen L.X."/>
            <person name="Sierra-Garcia I.N."/>
            <person name="Sieber C.M."/>
            <person name="Letourneur Q."/>
            <person name="Ghozlane A."/>
            <person name="Andersen G.L."/>
            <person name="Li W.J."/>
            <person name="Hallam S.J."/>
            <person name="Muyzer G."/>
            <person name="de Oliveira V.M."/>
            <person name="Inskeep W.P."/>
            <person name="Banfield J.F."/>
            <person name="Gribaldo S."/>
        </authorList>
    </citation>
    <scope>NUCLEOTIDE SEQUENCE [LARGE SCALE GENOMIC DNA]</scope>
    <source>
        <strain evidence="3">NM4</strain>
    </source>
</reference>
<sequence length="337" mass="37580">MRFSLLLMLLIMLNLLIVVAQSNPYDVIIVRGDIYPDWTVATAYAKKTGSMVLLLFPGQNDGEIISMIEGLSQFKKNIRVLVIGQPNAIPEDFYRRLSEIATAERIGGVNRVETSINLATYYWRDANSLIIVDGLRPELYLPALLLSMNKSAPIVYSSNGSLPNLGDLLHQMNSVKTVYVIDQSLSSRMMSEMKSLGIEVIEMGSVNVTVGHSRSEETSGNIHIILVIVILISSLILFAIVMLNRRRKASDILQFFSPDERRIIEIVSGRKEISQDDLSEVTGFSRPKISRIVSDLVDRKVLERERVGKTFVVRLTENFISASGLASGKGERSHEHG</sequence>
<evidence type="ECO:0000259" key="2">
    <source>
        <dbReference type="Pfam" id="PF24034"/>
    </source>
</evidence>
<dbReference type="InterPro" id="IPR036390">
    <property type="entry name" value="WH_DNA-bd_sf"/>
</dbReference>
<keyword evidence="1" id="KW-0812">Transmembrane</keyword>
<dbReference type="Pfam" id="PF24034">
    <property type="entry name" value="DUF7343"/>
    <property type="match status" value="1"/>
</dbReference>
<accession>A0A520KH84</accession>
<evidence type="ECO:0000313" key="4">
    <source>
        <dbReference type="Proteomes" id="UP000316217"/>
    </source>
</evidence>
<organism evidence="3 4">
    <name type="scientific">Candidatus Methanodesulfokora washburnensis</name>
    <dbReference type="NCBI Taxonomy" id="2478471"/>
    <lineage>
        <taxon>Archaea</taxon>
        <taxon>Thermoproteota</taxon>
        <taxon>Candidatus Korarchaeia</taxon>
        <taxon>Candidatus Korarchaeia incertae sedis</taxon>
        <taxon>Candidatus Methanodesulfokora</taxon>
    </lineage>
</organism>
<evidence type="ECO:0000256" key="1">
    <source>
        <dbReference type="SAM" id="Phobius"/>
    </source>
</evidence>
<dbReference type="InterPro" id="IPR036388">
    <property type="entry name" value="WH-like_DNA-bd_sf"/>
</dbReference>
<name>A0A520KH84_9CREN</name>
<proteinExistence type="predicted"/>
<dbReference type="CDD" id="cd00090">
    <property type="entry name" value="HTH_ARSR"/>
    <property type="match status" value="1"/>
</dbReference>
<comment type="caution">
    <text evidence="3">The sequence shown here is derived from an EMBL/GenBank/DDBJ whole genome shotgun (WGS) entry which is preliminary data.</text>
</comment>
<dbReference type="EMBL" id="RXII01000121">
    <property type="protein sequence ID" value="RZN58191.1"/>
    <property type="molecule type" value="Genomic_DNA"/>
</dbReference>
<dbReference type="AlphaFoldDB" id="A0A520KH84"/>
<dbReference type="InterPro" id="IPR055767">
    <property type="entry name" value="DUF7343"/>
</dbReference>
<gene>
    <name evidence="3" type="ORF">EF810_07870</name>
</gene>
<feature type="domain" description="DUF7343" evidence="2">
    <location>
        <begin position="259"/>
        <end position="315"/>
    </location>
</feature>
<dbReference type="Gene3D" id="1.10.10.10">
    <property type="entry name" value="Winged helix-like DNA-binding domain superfamily/Winged helix DNA-binding domain"/>
    <property type="match status" value="1"/>
</dbReference>